<feature type="transmembrane region" description="Helical" evidence="1">
    <location>
        <begin position="69"/>
        <end position="88"/>
    </location>
</feature>
<evidence type="ECO:0000313" key="4">
    <source>
        <dbReference type="Proteomes" id="UP000296159"/>
    </source>
</evidence>
<comment type="caution">
    <text evidence="3">The sequence shown here is derived from an EMBL/GenBank/DDBJ whole genome shotgun (WGS) entry which is preliminary data.</text>
</comment>
<dbReference type="Pfam" id="PF07331">
    <property type="entry name" value="TctB"/>
    <property type="match status" value="1"/>
</dbReference>
<name>A0A2U1TZG1_9GAMM</name>
<feature type="transmembrane region" description="Helical" evidence="1">
    <location>
        <begin position="116"/>
        <end position="139"/>
    </location>
</feature>
<dbReference type="EMBL" id="QDKH01000013">
    <property type="protein sequence ID" value="PWC14732.1"/>
    <property type="molecule type" value="Genomic_DNA"/>
</dbReference>
<evidence type="ECO:0000259" key="2">
    <source>
        <dbReference type="Pfam" id="PF07331"/>
    </source>
</evidence>
<feature type="domain" description="DUF1468" evidence="2">
    <location>
        <begin position="6"/>
        <end position="142"/>
    </location>
</feature>
<sequence length="147" mass="15710">MRLALVLPLLFLLFGGGIFLYSYIALGDIRSFGAGFMPAVIGCLIVLLSALDLIAVWRGKVKNQPGVTGWQDIASVALLVAVVIFYIYCVELLGFILTASVIMVGLLLLFLQNNKILASVVAVGLAAGIYYLFSTILLVPLPSGTLF</sequence>
<organism evidence="3 4">
    <name type="scientific">Brenneria corticis</name>
    <dbReference type="NCBI Taxonomy" id="2173106"/>
    <lineage>
        <taxon>Bacteria</taxon>
        <taxon>Pseudomonadati</taxon>
        <taxon>Pseudomonadota</taxon>
        <taxon>Gammaproteobacteria</taxon>
        <taxon>Enterobacterales</taxon>
        <taxon>Pectobacteriaceae</taxon>
        <taxon>Brenneria</taxon>
    </lineage>
</organism>
<keyword evidence="1" id="KW-0472">Membrane</keyword>
<protein>
    <recommendedName>
        <fullName evidence="2">DUF1468 domain-containing protein</fullName>
    </recommendedName>
</protein>
<dbReference type="RefSeq" id="WP_136166837.1">
    <property type="nucleotide sequence ID" value="NZ_KZ819080.1"/>
</dbReference>
<keyword evidence="4" id="KW-1185">Reference proteome</keyword>
<evidence type="ECO:0000313" key="3">
    <source>
        <dbReference type="EMBL" id="PWC14732.1"/>
    </source>
</evidence>
<evidence type="ECO:0000256" key="1">
    <source>
        <dbReference type="SAM" id="Phobius"/>
    </source>
</evidence>
<accession>A0A2U1TZG1</accession>
<keyword evidence="1" id="KW-0812">Transmembrane</keyword>
<dbReference type="AlphaFoldDB" id="A0A2U1TZG1"/>
<dbReference type="InterPro" id="IPR009936">
    <property type="entry name" value="DUF1468"/>
</dbReference>
<reference evidence="3 4" key="1">
    <citation type="submission" date="2018-04" db="EMBL/GenBank/DDBJ databases">
        <title>Brenneria corticis sp.nov.</title>
        <authorList>
            <person name="Li Y."/>
        </authorList>
    </citation>
    <scope>NUCLEOTIDE SEQUENCE [LARGE SCALE GENOMIC DNA]</scope>
    <source>
        <strain evidence="3 4">CFCC 11842</strain>
    </source>
</reference>
<proteinExistence type="predicted"/>
<feature type="transmembrane region" description="Helical" evidence="1">
    <location>
        <begin position="94"/>
        <end position="111"/>
    </location>
</feature>
<feature type="transmembrane region" description="Helical" evidence="1">
    <location>
        <begin position="36"/>
        <end position="57"/>
    </location>
</feature>
<dbReference type="Proteomes" id="UP000296159">
    <property type="component" value="Unassembled WGS sequence"/>
</dbReference>
<keyword evidence="1" id="KW-1133">Transmembrane helix</keyword>
<gene>
    <name evidence="3" type="ORF">DDT56_12870</name>
</gene>